<protein>
    <submittedName>
        <fullName evidence="1">Uncharacterized protein</fullName>
    </submittedName>
</protein>
<name>A0A7S8BC17_9CAUD</name>
<sequence>MSWQEQIAMMSPKEERAYWLDDMKRRAEAGYGMAVNCRHGPSLERTPVLRKLVEDGILLRVRENRQWGTHSRKSRSRRTILIYPLVAE</sequence>
<organism evidence="1 2">
    <name type="scientific">Pseudomonas phage PN09</name>
    <dbReference type="NCBI Taxonomy" id="2782564"/>
    <lineage>
        <taxon>Viruses</taxon>
        <taxon>Duplodnaviria</taxon>
        <taxon>Heunggongvirae</taxon>
        <taxon>Uroviricota</taxon>
        <taxon>Caudoviricetes</taxon>
        <taxon>Vandenendeviridae</taxon>
        <taxon>Gorskivirinae</taxon>
        <taxon>Otagovirus</taxon>
        <taxon>Otagovirus PN09</taxon>
    </lineage>
</organism>
<reference evidence="1" key="1">
    <citation type="submission" date="2020-10" db="EMBL/GenBank/DDBJ databases">
        <authorList>
            <person name="Ni P."/>
        </authorList>
    </citation>
    <scope>NUCLEOTIDE SEQUENCE</scope>
</reference>
<evidence type="ECO:0000313" key="1">
    <source>
        <dbReference type="EMBL" id="QPB10423.1"/>
    </source>
</evidence>
<accession>A0A7S8BC17</accession>
<keyword evidence="2" id="KW-1185">Reference proteome</keyword>
<dbReference type="Proteomes" id="UP000605974">
    <property type="component" value="Segment"/>
</dbReference>
<gene>
    <name evidence="1" type="ORF">PN09_002</name>
</gene>
<proteinExistence type="predicted"/>
<dbReference type="EMBL" id="MW175491">
    <property type="protein sequence ID" value="QPB10423.1"/>
    <property type="molecule type" value="Genomic_DNA"/>
</dbReference>
<evidence type="ECO:0000313" key="2">
    <source>
        <dbReference type="Proteomes" id="UP000605974"/>
    </source>
</evidence>